<dbReference type="Proteomes" id="UP001300745">
    <property type="component" value="Unassembled WGS sequence"/>
</dbReference>
<reference evidence="2 3" key="1">
    <citation type="submission" date="2022-11" db="EMBL/GenBank/DDBJ databases">
        <title>Mycobacterium sp. nov.</title>
        <authorList>
            <person name="Papic B."/>
            <person name="Spicic S."/>
            <person name="Duvnjak S."/>
        </authorList>
    </citation>
    <scope>NUCLEOTIDE SEQUENCE [LARGE SCALE GENOMIC DNA]</scope>
    <source>
        <strain evidence="2 3">CVI_P4</strain>
    </source>
</reference>
<dbReference type="EMBL" id="JAPJDO010000012">
    <property type="protein sequence ID" value="MCX2938189.1"/>
    <property type="molecule type" value="Genomic_DNA"/>
</dbReference>
<dbReference type="Gene3D" id="1.20.1290.10">
    <property type="entry name" value="AhpD-like"/>
    <property type="match status" value="1"/>
</dbReference>
<dbReference type="RefSeq" id="WP_265997880.1">
    <property type="nucleotide sequence ID" value="NZ_JAPJDN010000012.1"/>
</dbReference>
<sequence length="186" mass="20133">MSRIPRLRPDDLDESQQRLYAAIVGDRKDGAVAALPLVDDDGHLAGPFNAMLLNPDLGMALQQLGTAVRYRGELSPRSRELAILAVAAAWRCQFELDAHSVIGEGVGLSAAEMAATRDDKPVRLPDDEETAVLVATRTLVRNADLAQDEYDSAAAVLGPAKLFELSTLVGYYSLLALQMRIFDVGR</sequence>
<dbReference type="PANTHER" id="PTHR34846">
    <property type="entry name" value="4-CARBOXYMUCONOLACTONE DECARBOXYLASE FAMILY PROTEIN (AFU_ORTHOLOGUE AFUA_6G11590)"/>
    <property type="match status" value="1"/>
</dbReference>
<keyword evidence="3" id="KW-1185">Reference proteome</keyword>
<protein>
    <submittedName>
        <fullName evidence="2">Carboxymuconolactone decarboxylase family protein</fullName>
    </submittedName>
</protein>
<evidence type="ECO:0000313" key="2">
    <source>
        <dbReference type="EMBL" id="MCX2938189.1"/>
    </source>
</evidence>
<evidence type="ECO:0000259" key="1">
    <source>
        <dbReference type="Pfam" id="PF02627"/>
    </source>
</evidence>
<dbReference type="PANTHER" id="PTHR34846:SF11">
    <property type="entry name" value="4-CARBOXYMUCONOLACTONE DECARBOXYLASE FAMILY PROTEIN (AFU_ORTHOLOGUE AFUA_6G11590)"/>
    <property type="match status" value="1"/>
</dbReference>
<feature type="domain" description="Carboxymuconolactone decarboxylase-like" evidence="1">
    <location>
        <begin position="55"/>
        <end position="117"/>
    </location>
</feature>
<evidence type="ECO:0000313" key="3">
    <source>
        <dbReference type="Proteomes" id="UP001300745"/>
    </source>
</evidence>
<gene>
    <name evidence="2" type="ORF">ORI27_15885</name>
</gene>
<dbReference type="Pfam" id="PF02627">
    <property type="entry name" value="CMD"/>
    <property type="match status" value="1"/>
</dbReference>
<dbReference type="SUPFAM" id="SSF69118">
    <property type="entry name" value="AhpD-like"/>
    <property type="match status" value="1"/>
</dbReference>
<comment type="caution">
    <text evidence="2">The sequence shown here is derived from an EMBL/GenBank/DDBJ whole genome shotgun (WGS) entry which is preliminary data.</text>
</comment>
<organism evidence="2 3">
    <name type="scientific">Mycobacterium pinniadriaticum</name>
    <dbReference type="NCBI Taxonomy" id="2994102"/>
    <lineage>
        <taxon>Bacteria</taxon>
        <taxon>Bacillati</taxon>
        <taxon>Actinomycetota</taxon>
        <taxon>Actinomycetes</taxon>
        <taxon>Mycobacteriales</taxon>
        <taxon>Mycobacteriaceae</taxon>
        <taxon>Mycobacterium</taxon>
    </lineage>
</organism>
<proteinExistence type="predicted"/>
<dbReference type="InterPro" id="IPR003779">
    <property type="entry name" value="CMD-like"/>
</dbReference>
<name>A0ABT3SF99_9MYCO</name>
<dbReference type="InterPro" id="IPR029032">
    <property type="entry name" value="AhpD-like"/>
</dbReference>
<accession>A0ABT3SF99</accession>